<dbReference type="NCBIfam" id="TIGR03056">
    <property type="entry name" value="bchO_mg_che_rel"/>
    <property type="match status" value="1"/>
</dbReference>
<dbReference type="AlphaFoldDB" id="A0A7Z0HW21"/>
<name>A0A7Z0HW21_9RHOB</name>
<keyword evidence="3" id="KW-0378">Hydrolase</keyword>
<dbReference type="InterPro" id="IPR050228">
    <property type="entry name" value="Carboxylesterase_BioH"/>
</dbReference>
<evidence type="ECO:0000313" key="4">
    <source>
        <dbReference type="Proteomes" id="UP000529417"/>
    </source>
</evidence>
<protein>
    <submittedName>
        <fullName evidence="3">Alpha/beta fold hydrolase</fullName>
    </submittedName>
</protein>
<sequence length="285" mass="30150">MAEAMTAPPDPCAGAPQRLRAPPHDWHLRRWGAGPQALLIHGAGGDSSGWHPLARHLPGLHAIAPDLPGQGGTRAGAPRYSLDQMATDLAALLQHQGWAPRLLIGHSAGAAIALRLSQLLPDPPRGIIGINAALSPFQGVAGWLFPRLARAMTLSPFASHAIARMARAPERSARLIRSTGSAPDPSMVARYNALLSNPGHVAATLRMMAAWRLEPLLDTLPTIPTPVLLIAAARDRAVPPQVSQNAASRLPQGQYAELPALGHLAHEEDPAPIAHMIDAFDQSLD</sequence>
<feature type="domain" description="AB hydrolase-1" evidence="2">
    <location>
        <begin position="38"/>
        <end position="270"/>
    </location>
</feature>
<dbReference type="SUPFAM" id="SSF53474">
    <property type="entry name" value="alpha/beta-Hydrolases"/>
    <property type="match status" value="1"/>
</dbReference>
<proteinExistence type="predicted"/>
<dbReference type="EMBL" id="JACBXS010000001">
    <property type="protein sequence ID" value="NYS23430.1"/>
    <property type="molecule type" value="Genomic_DNA"/>
</dbReference>
<dbReference type="PANTHER" id="PTHR43194:SF2">
    <property type="entry name" value="PEROXISOMAL MEMBRANE PROTEIN LPX1"/>
    <property type="match status" value="1"/>
</dbReference>
<dbReference type="Gene3D" id="3.40.50.1820">
    <property type="entry name" value="alpha/beta hydrolase"/>
    <property type="match status" value="1"/>
</dbReference>
<dbReference type="PANTHER" id="PTHR43194">
    <property type="entry name" value="HYDROLASE ALPHA/BETA FOLD FAMILY"/>
    <property type="match status" value="1"/>
</dbReference>
<dbReference type="InterPro" id="IPR000639">
    <property type="entry name" value="Epox_hydrolase-like"/>
</dbReference>
<dbReference type="Proteomes" id="UP000529417">
    <property type="component" value="Unassembled WGS sequence"/>
</dbReference>
<dbReference type="PRINTS" id="PR00412">
    <property type="entry name" value="EPOXHYDRLASE"/>
</dbReference>
<keyword evidence="4" id="KW-1185">Reference proteome</keyword>
<comment type="caution">
    <text evidence="3">The sequence shown here is derived from an EMBL/GenBank/DDBJ whole genome shotgun (WGS) entry which is preliminary data.</text>
</comment>
<dbReference type="InterPro" id="IPR000073">
    <property type="entry name" value="AB_hydrolase_1"/>
</dbReference>
<gene>
    <name evidence="3" type="ORF">HUK65_00380</name>
</gene>
<evidence type="ECO:0000313" key="3">
    <source>
        <dbReference type="EMBL" id="NYS23430.1"/>
    </source>
</evidence>
<dbReference type="InterPro" id="IPR029058">
    <property type="entry name" value="AB_hydrolase_fold"/>
</dbReference>
<evidence type="ECO:0000259" key="2">
    <source>
        <dbReference type="Pfam" id="PF00561"/>
    </source>
</evidence>
<dbReference type="Pfam" id="PF00561">
    <property type="entry name" value="Abhydrolase_1"/>
    <property type="match status" value="1"/>
</dbReference>
<dbReference type="PRINTS" id="PR00111">
    <property type="entry name" value="ABHYDROLASE"/>
</dbReference>
<accession>A0A7Z0HW21</accession>
<feature type="region of interest" description="Disordered" evidence="1">
    <location>
        <begin position="1"/>
        <end position="20"/>
    </location>
</feature>
<evidence type="ECO:0000256" key="1">
    <source>
        <dbReference type="SAM" id="MobiDB-lite"/>
    </source>
</evidence>
<dbReference type="InterPro" id="IPR017497">
    <property type="entry name" value="BchO"/>
</dbReference>
<organism evidence="3 4">
    <name type="scientific">Rhabdonatronobacter sediminivivens</name>
    <dbReference type="NCBI Taxonomy" id="2743469"/>
    <lineage>
        <taxon>Bacteria</taxon>
        <taxon>Pseudomonadati</taxon>
        <taxon>Pseudomonadota</taxon>
        <taxon>Alphaproteobacteria</taxon>
        <taxon>Rhodobacterales</taxon>
        <taxon>Paracoccaceae</taxon>
        <taxon>Rhabdonatronobacter</taxon>
    </lineage>
</organism>
<reference evidence="3 4" key="1">
    <citation type="journal article" date="2000" name="Arch. Microbiol.">
        <title>Rhodobaca bogoriensis gen. nov. and sp. nov., an alkaliphilic purple nonsulfur bacterium from African Rift Valley soda lakes.</title>
        <authorList>
            <person name="Milford A.D."/>
            <person name="Achenbach L.A."/>
            <person name="Jung D.O."/>
            <person name="Madigan M.T."/>
        </authorList>
    </citation>
    <scope>NUCLEOTIDE SEQUENCE [LARGE SCALE GENOMIC DNA]</scope>
    <source>
        <strain evidence="3 4">2376</strain>
    </source>
</reference>
<dbReference type="GO" id="GO:0016787">
    <property type="term" value="F:hydrolase activity"/>
    <property type="evidence" value="ECO:0007669"/>
    <property type="project" value="UniProtKB-KW"/>
</dbReference>